<evidence type="ECO:0000313" key="2">
    <source>
        <dbReference type="EMBL" id="LAA34802.1"/>
    </source>
</evidence>
<sequence length="108" mass="12174">MFLDFKFHRFHNIRPRMMGTNNTRISMAVLLLTWKQTLARFIQAAGVVGGWILILAINPTEPLGSFPNMSMENFYAPSLPNAPNPEGNSCKFQGTGRKHSCTISQSRF</sequence>
<protein>
    <submittedName>
        <fullName evidence="2">Uncharacterized protein</fullName>
    </submittedName>
</protein>
<accession>A0A2H6NKR8</accession>
<proteinExistence type="predicted"/>
<feature type="region of interest" description="Disordered" evidence="1">
    <location>
        <begin position="86"/>
        <end position="108"/>
    </location>
</feature>
<reference evidence="2" key="2">
    <citation type="submission" date="2017-12" db="EMBL/GenBank/DDBJ databases">
        <title>Coralsnake Venomics: Analyses of Venom Gland Transcriptomes and Proteomes of Six Brazilian Taxa.</title>
        <authorList>
            <person name="Aird S.D."/>
            <person name="Jorge da Silva N."/>
            <person name="Qiu L."/>
            <person name="Villar-Briones A."/>
            <person name="Aparecida-Saddi V."/>
            <person name="Campos-Telles M.P."/>
            <person name="Grau M."/>
            <person name="Mikheyev A.S."/>
        </authorList>
    </citation>
    <scope>NUCLEOTIDE SEQUENCE</scope>
    <source>
        <tissue evidence="2">Venom_gland</tissue>
    </source>
</reference>
<organism evidence="2">
    <name type="scientific">Micrurus carvalhoi</name>
    <dbReference type="NCBI Taxonomy" id="3147026"/>
    <lineage>
        <taxon>Eukaryota</taxon>
        <taxon>Metazoa</taxon>
        <taxon>Chordata</taxon>
        <taxon>Craniata</taxon>
        <taxon>Vertebrata</taxon>
        <taxon>Euteleostomi</taxon>
        <taxon>Lepidosauria</taxon>
        <taxon>Squamata</taxon>
        <taxon>Bifurcata</taxon>
        <taxon>Unidentata</taxon>
        <taxon>Episquamata</taxon>
        <taxon>Toxicofera</taxon>
        <taxon>Serpentes</taxon>
        <taxon>Colubroidea</taxon>
        <taxon>Elapidae</taxon>
        <taxon>Elapinae</taxon>
        <taxon>Micrurus</taxon>
    </lineage>
</organism>
<evidence type="ECO:0000256" key="1">
    <source>
        <dbReference type="SAM" id="MobiDB-lite"/>
    </source>
</evidence>
<name>A0A2H6NKR8_9SAUR</name>
<dbReference type="AlphaFoldDB" id="A0A2H6NKR8"/>
<reference evidence="2" key="1">
    <citation type="submission" date="2017-07" db="EMBL/GenBank/DDBJ databases">
        <authorList>
            <person name="Mikheyev A."/>
            <person name="Grau M."/>
        </authorList>
    </citation>
    <scope>NUCLEOTIDE SEQUENCE</scope>
    <source>
        <tissue evidence="2">Venom_gland</tissue>
    </source>
</reference>
<dbReference type="EMBL" id="IACI01119930">
    <property type="protein sequence ID" value="LAA34802.1"/>
    <property type="molecule type" value="Transcribed_RNA"/>
</dbReference>